<proteinExistence type="predicted"/>
<evidence type="ECO:0000313" key="2">
    <source>
        <dbReference type="Proteomes" id="UP000257109"/>
    </source>
</evidence>
<dbReference type="EMBL" id="QJKJ01001864">
    <property type="protein sequence ID" value="RDY05509.1"/>
    <property type="molecule type" value="Genomic_DNA"/>
</dbReference>
<accession>A0A371HRV8</accession>
<comment type="caution">
    <text evidence="1">The sequence shown here is derived from an EMBL/GenBank/DDBJ whole genome shotgun (WGS) entry which is preliminary data.</text>
</comment>
<feature type="non-terminal residue" evidence="1">
    <location>
        <position position="1"/>
    </location>
</feature>
<dbReference type="Proteomes" id="UP000257109">
    <property type="component" value="Unassembled WGS sequence"/>
</dbReference>
<sequence>MSRKQTRPPAEATGETINSVGNVDIEFHRWHTERKRKNMAMGSRAITASNRSSGKSFQICCSIASSLEDLPDDFPRLLSLRDFLDGCFRASIVLKLPDFPAAITRPQKSSTE</sequence>
<organism evidence="1 2">
    <name type="scientific">Mucuna pruriens</name>
    <name type="common">Velvet bean</name>
    <name type="synonym">Dolichos pruriens</name>
    <dbReference type="NCBI Taxonomy" id="157652"/>
    <lineage>
        <taxon>Eukaryota</taxon>
        <taxon>Viridiplantae</taxon>
        <taxon>Streptophyta</taxon>
        <taxon>Embryophyta</taxon>
        <taxon>Tracheophyta</taxon>
        <taxon>Spermatophyta</taxon>
        <taxon>Magnoliopsida</taxon>
        <taxon>eudicotyledons</taxon>
        <taxon>Gunneridae</taxon>
        <taxon>Pentapetalae</taxon>
        <taxon>rosids</taxon>
        <taxon>fabids</taxon>
        <taxon>Fabales</taxon>
        <taxon>Fabaceae</taxon>
        <taxon>Papilionoideae</taxon>
        <taxon>50 kb inversion clade</taxon>
        <taxon>NPAAA clade</taxon>
        <taxon>indigoferoid/millettioid clade</taxon>
        <taxon>Phaseoleae</taxon>
        <taxon>Mucuna</taxon>
    </lineage>
</organism>
<name>A0A371HRV8_MUCPR</name>
<reference evidence="1" key="1">
    <citation type="submission" date="2018-05" db="EMBL/GenBank/DDBJ databases">
        <title>Draft genome of Mucuna pruriens seed.</title>
        <authorList>
            <person name="Nnadi N.E."/>
            <person name="Vos R."/>
            <person name="Hasami M.H."/>
            <person name="Devisetty U.K."/>
            <person name="Aguiy J.C."/>
        </authorList>
    </citation>
    <scope>NUCLEOTIDE SEQUENCE [LARGE SCALE GENOMIC DNA]</scope>
    <source>
        <strain evidence="1">JCA_2017</strain>
    </source>
</reference>
<dbReference type="AlphaFoldDB" id="A0A371HRV8"/>
<gene>
    <name evidence="1" type="ORF">CR513_10654</name>
</gene>
<evidence type="ECO:0000313" key="1">
    <source>
        <dbReference type="EMBL" id="RDY05509.1"/>
    </source>
</evidence>
<protein>
    <submittedName>
        <fullName evidence="1">Uncharacterized protein</fullName>
    </submittedName>
</protein>
<keyword evidence="2" id="KW-1185">Reference proteome</keyword>